<dbReference type="HOGENOM" id="CLU_193886_0_1_2"/>
<dbReference type="GeneID" id="10461300"/>
<sequence length="70" mass="8181">MSEVGEMDDAEIRARGLDALYQALGPARAHKFLGMFRREPTDYVEISRRIYEGQSIEEIFDRAKKERHSH</sequence>
<proteinExistence type="predicted"/>
<gene>
    <name evidence="1" type="ordered locus">MCON_1753</name>
</gene>
<evidence type="ECO:0000313" key="1">
    <source>
        <dbReference type="EMBL" id="AEB68365.1"/>
    </source>
</evidence>
<dbReference type="KEGG" id="mcj:MCON_1753"/>
<dbReference type="EMBL" id="CP002565">
    <property type="protein sequence ID" value="AEB68365.1"/>
    <property type="molecule type" value="Genomic_DNA"/>
</dbReference>
<dbReference type="RefSeq" id="WP_013719409.1">
    <property type="nucleotide sequence ID" value="NC_015416.1"/>
</dbReference>
<name>F4BVD1_METSG</name>
<dbReference type="Proteomes" id="UP000007807">
    <property type="component" value="Chromosome"/>
</dbReference>
<keyword evidence="2" id="KW-1185">Reference proteome</keyword>
<dbReference type="InParanoid" id="F4BVD1"/>
<evidence type="ECO:0000313" key="2">
    <source>
        <dbReference type="Proteomes" id="UP000007807"/>
    </source>
</evidence>
<dbReference type="AlphaFoldDB" id="F4BVD1"/>
<organism evidence="1 2">
    <name type="scientific">Methanothrix soehngenii (strain ATCC 5969 / DSM 3671 / JCM 10134 / NBRC 103675 / OCM 69 / GP-6)</name>
    <name type="common">Methanosaeta concilii</name>
    <dbReference type="NCBI Taxonomy" id="990316"/>
    <lineage>
        <taxon>Archaea</taxon>
        <taxon>Methanobacteriati</taxon>
        <taxon>Methanobacteriota</taxon>
        <taxon>Stenosarchaea group</taxon>
        <taxon>Methanomicrobia</taxon>
        <taxon>Methanotrichales</taxon>
        <taxon>Methanotrichaceae</taxon>
        <taxon>Methanothrix</taxon>
    </lineage>
</organism>
<reference evidence="1 2" key="1">
    <citation type="journal article" date="2011" name="J. Bacteriol.">
        <title>Complete genome sequence of Methanosaeta concilii, a specialist in aceticlastic methanogenesis.</title>
        <authorList>
            <person name="Barber R.D."/>
            <person name="Zhang L."/>
            <person name="Harnack M."/>
            <person name="Olson M.V."/>
            <person name="Kaul R."/>
            <person name="Ingram-Smith C."/>
            <person name="Smith K.S."/>
        </authorList>
    </citation>
    <scope>NUCLEOTIDE SEQUENCE [LARGE SCALE GENOMIC DNA]</scope>
    <source>
        <strain evidence="2">ATCC 5969 / DSM 3671 / JCM 10134 / NBRC 103675 / OCM 69 / GP-6</strain>
    </source>
</reference>
<accession>F4BVD1</accession>
<protein>
    <submittedName>
        <fullName evidence="1">Uncharacterized protein</fullName>
    </submittedName>
</protein>